<reference evidence="1 2" key="1">
    <citation type="journal article" date="2021" name="BMC Genomics">
        <title>Datura genome reveals duplications of psychoactive alkaloid biosynthetic genes and high mutation rate following tissue culture.</title>
        <authorList>
            <person name="Rajewski A."/>
            <person name="Carter-House D."/>
            <person name="Stajich J."/>
            <person name="Litt A."/>
        </authorList>
    </citation>
    <scope>NUCLEOTIDE SEQUENCE [LARGE SCALE GENOMIC DNA]</scope>
    <source>
        <strain evidence="1">AR-01</strain>
    </source>
</reference>
<dbReference type="Proteomes" id="UP000823775">
    <property type="component" value="Unassembled WGS sequence"/>
</dbReference>
<protein>
    <submittedName>
        <fullName evidence="1">Uncharacterized protein</fullName>
    </submittedName>
</protein>
<name>A0ABS8UJN8_DATST</name>
<evidence type="ECO:0000313" key="1">
    <source>
        <dbReference type="EMBL" id="MCD9559089.1"/>
    </source>
</evidence>
<proteinExistence type="predicted"/>
<gene>
    <name evidence="1" type="ORF">HAX54_016821</name>
</gene>
<keyword evidence="2" id="KW-1185">Reference proteome</keyword>
<organism evidence="1 2">
    <name type="scientific">Datura stramonium</name>
    <name type="common">Jimsonweed</name>
    <name type="synonym">Common thornapple</name>
    <dbReference type="NCBI Taxonomy" id="4076"/>
    <lineage>
        <taxon>Eukaryota</taxon>
        <taxon>Viridiplantae</taxon>
        <taxon>Streptophyta</taxon>
        <taxon>Embryophyta</taxon>
        <taxon>Tracheophyta</taxon>
        <taxon>Spermatophyta</taxon>
        <taxon>Magnoliopsida</taxon>
        <taxon>eudicotyledons</taxon>
        <taxon>Gunneridae</taxon>
        <taxon>Pentapetalae</taxon>
        <taxon>asterids</taxon>
        <taxon>lamiids</taxon>
        <taxon>Solanales</taxon>
        <taxon>Solanaceae</taxon>
        <taxon>Solanoideae</taxon>
        <taxon>Datureae</taxon>
        <taxon>Datura</taxon>
    </lineage>
</organism>
<dbReference type="EMBL" id="JACEIK010002095">
    <property type="protein sequence ID" value="MCD9559089.1"/>
    <property type="molecule type" value="Genomic_DNA"/>
</dbReference>
<evidence type="ECO:0000313" key="2">
    <source>
        <dbReference type="Proteomes" id="UP000823775"/>
    </source>
</evidence>
<sequence length="186" mass="20654">MDRITKHNHAWRGGDQSGGINVGTPLLSQLMKENPDHDQIMASNATNIPILTKKLIKVEVKKDNGDLNHKVKVNTTRGMIMVVQVKEWSDAFLKNLMEIVGSQTTSIQMLEQQCKAIVTRSGKTIQPIGGEVMDDVIDKYTKFVHEGVNQNEGWMKPCVSESLDDGVKKSLIDEIVQDGAVASKRQ</sequence>
<comment type="caution">
    <text evidence="1">The sequence shown here is derived from an EMBL/GenBank/DDBJ whole genome shotgun (WGS) entry which is preliminary data.</text>
</comment>
<accession>A0ABS8UJN8</accession>